<dbReference type="InterPro" id="IPR029058">
    <property type="entry name" value="AB_hydrolase_fold"/>
</dbReference>
<dbReference type="PANTHER" id="PTHR37017:SF11">
    <property type="entry name" value="ESTERASE_LIPASE_THIOESTERASE DOMAIN-CONTAINING PROTEIN"/>
    <property type="match status" value="1"/>
</dbReference>
<protein>
    <submittedName>
        <fullName evidence="2">Alpha/beta hydrolase</fullName>
    </submittedName>
</protein>
<accession>A0ABQ4IE86</accession>
<dbReference type="PANTHER" id="PTHR37017">
    <property type="entry name" value="AB HYDROLASE-1 DOMAIN-CONTAINING PROTEIN-RELATED"/>
    <property type="match status" value="1"/>
</dbReference>
<dbReference type="SUPFAM" id="SSF53474">
    <property type="entry name" value="alpha/beta-Hydrolases"/>
    <property type="match status" value="1"/>
</dbReference>
<keyword evidence="2" id="KW-0378">Hydrolase</keyword>
<dbReference type="Pfam" id="PF12697">
    <property type="entry name" value="Abhydrolase_6"/>
    <property type="match status" value="1"/>
</dbReference>
<reference evidence="2 3" key="1">
    <citation type="submission" date="2021-01" db="EMBL/GenBank/DDBJ databases">
        <title>Whole genome shotgun sequence of Verrucosispora gifhornensis NBRC 16317.</title>
        <authorList>
            <person name="Komaki H."/>
            <person name="Tamura T."/>
        </authorList>
    </citation>
    <scope>NUCLEOTIDE SEQUENCE [LARGE SCALE GENOMIC DNA]</scope>
    <source>
        <strain evidence="2 3">NBRC 16317</strain>
    </source>
</reference>
<dbReference type="Gene3D" id="3.40.50.1820">
    <property type="entry name" value="alpha/beta hydrolase"/>
    <property type="match status" value="1"/>
</dbReference>
<organism evidence="2 3">
    <name type="scientific">Micromonospora gifhornensis</name>
    <dbReference type="NCBI Taxonomy" id="84594"/>
    <lineage>
        <taxon>Bacteria</taxon>
        <taxon>Bacillati</taxon>
        <taxon>Actinomycetota</taxon>
        <taxon>Actinomycetes</taxon>
        <taxon>Micromonosporales</taxon>
        <taxon>Micromonosporaceae</taxon>
        <taxon>Micromonospora</taxon>
    </lineage>
</organism>
<dbReference type="EMBL" id="BOPA01000019">
    <property type="protein sequence ID" value="GIJ16199.1"/>
    <property type="molecule type" value="Genomic_DNA"/>
</dbReference>
<comment type="caution">
    <text evidence="2">The sequence shown here is derived from an EMBL/GenBank/DDBJ whole genome shotgun (WGS) entry which is preliminary data.</text>
</comment>
<name>A0ABQ4IE86_9ACTN</name>
<proteinExistence type="predicted"/>
<keyword evidence="3" id="KW-1185">Reference proteome</keyword>
<dbReference type="GO" id="GO:0016787">
    <property type="term" value="F:hydrolase activity"/>
    <property type="evidence" value="ECO:0007669"/>
    <property type="project" value="UniProtKB-KW"/>
</dbReference>
<evidence type="ECO:0000313" key="3">
    <source>
        <dbReference type="Proteomes" id="UP000647860"/>
    </source>
</evidence>
<dbReference type="InterPro" id="IPR052897">
    <property type="entry name" value="Sec-Metab_Biosynth_Hydrolase"/>
</dbReference>
<dbReference type="Proteomes" id="UP000647860">
    <property type="component" value="Unassembled WGS sequence"/>
</dbReference>
<sequence>MRDKGYRPPPTRYLEVDVSDVSPPEPARNVVLVHGAYADGSSWSDVIPILQRAGLNATAVQNPLTSLADDVAATRRALDRQDGPTVLAGHSWAGTVITEAGDHPNVSALVYVAARAPDVGEDYAALAAKYPTPPANAGLVHHDGFAQLSEEAFLADFAGGVDEARARALYAVQGPIAGDLFKARTTTAAWRDKPCYYSISTLDRTTAPELERFLAQRMHATTIEVESSHLAMVTHPEAIADLILKAAQGTNQNGGG</sequence>
<evidence type="ECO:0000259" key="1">
    <source>
        <dbReference type="Pfam" id="PF12697"/>
    </source>
</evidence>
<feature type="domain" description="AB hydrolase-1" evidence="1">
    <location>
        <begin position="30"/>
        <end position="241"/>
    </location>
</feature>
<dbReference type="InterPro" id="IPR000073">
    <property type="entry name" value="AB_hydrolase_1"/>
</dbReference>
<gene>
    <name evidence="2" type="ORF">Vgi01_28830</name>
</gene>
<evidence type="ECO:0000313" key="2">
    <source>
        <dbReference type="EMBL" id="GIJ16199.1"/>
    </source>
</evidence>